<dbReference type="Pfam" id="PF12840">
    <property type="entry name" value="HTH_20"/>
    <property type="match status" value="1"/>
</dbReference>
<evidence type="ECO:0000256" key="1">
    <source>
        <dbReference type="ARBA" id="ARBA00023015"/>
    </source>
</evidence>
<evidence type="ECO:0000313" key="5">
    <source>
        <dbReference type="EMBL" id="MBJ7602579.1"/>
    </source>
</evidence>
<keyword evidence="2" id="KW-0238">DNA-binding</keyword>
<evidence type="ECO:0000313" key="6">
    <source>
        <dbReference type="Proteomes" id="UP000620075"/>
    </source>
</evidence>
<dbReference type="InterPro" id="IPR051081">
    <property type="entry name" value="HTH_MetalResp_TranReg"/>
</dbReference>
<dbReference type="InterPro" id="IPR011991">
    <property type="entry name" value="ArsR-like_HTH"/>
</dbReference>
<accession>A0A934KBU7</accession>
<dbReference type="SMART" id="SM00418">
    <property type="entry name" value="HTH_ARSR"/>
    <property type="match status" value="1"/>
</dbReference>
<keyword evidence="3" id="KW-0804">Transcription</keyword>
<dbReference type="InterPro" id="IPR036390">
    <property type="entry name" value="WH_DNA-bd_sf"/>
</dbReference>
<reference evidence="5 6" key="1">
    <citation type="submission" date="2020-10" db="EMBL/GenBank/DDBJ databases">
        <title>Ca. Dormibacterota MAGs.</title>
        <authorList>
            <person name="Montgomery K."/>
        </authorList>
    </citation>
    <scope>NUCLEOTIDE SEQUENCE [LARGE SCALE GENOMIC DNA]</scope>
    <source>
        <strain evidence="5">SC8811_S16_3</strain>
    </source>
</reference>
<evidence type="ECO:0000259" key="4">
    <source>
        <dbReference type="PROSITE" id="PS50987"/>
    </source>
</evidence>
<dbReference type="CDD" id="cd00090">
    <property type="entry name" value="HTH_ARSR"/>
    <property type="match status" value="1"/>
</dbReference>
<name>A0A934KBU7_9BACT</name>
<evidence type="ECO:0000256" key="3">
    <source>
        <dbReference type="ARBA" id="ARBA00023163"/>
    </source>
</evidence>
<dbReference type="Proteomes" id="UP000620075">
    <property type="component" value="Unassembled WGS sequence"/>
</dbReference>
<protein>
    <submittedName>
        <fullName evidence="5">Winged helix-turn-helix transcriptional regulator</fullName>
    </submittedName>
</protein>
<gene>
    <name evidence="5" type="ORF">JF888_05225</name>
</gene>
<dbReference type="InterPro" id="IPR001845">
    <property type="entry name" value="HTH_ArsR_DNA-bd_dom"/>
</dbReference>
<dbReference type="RefSeq" id="WP_350340707.1">
    <property type="nucleotide sequence ID" value="NZ_JAEKNQ010000021.1"/>
</dbReference>
<dbReference type="GO" id="GO:0003677">
    <property type="term" value="F:DNA binding"/>
    <property type="evidence" value="ECO:0007669"/>
    <property type="project" value="UniProtKB-KW"/>
</dbReference>
<dbReference type="GO" id="GO:0003700">
    <property type="term" value="F:DNA-binding transcription factor activity"/>
    <property type="evidence" value="ECO:0007669"/>
    <property type="project" value="InterPro"/>
</dbReference>
<dbReference type="Gene3D" id="1.10.10.10">
    <property type="entry name" value="Winged helix-like DNA-binding domain superfamily/Winged helix DNA-binding domain"/>
    <property type="match status" value="1"/>
</dbReference>
<dbReference type="PANTHER" id="PTHR33154">
    <property type="entry name" value="TRANSCRIPTIONAL REGULATOR, ARSR FAMILY"/>
    <property type="match status" value="1"/>
</dbReference>
<dbReference type="NCBIfam" id="NF033788">
    <property type="entry name" value="HTH_metalloreg"/>
    <property type="match status" value="1"/>
</dbReference>
<feature type="domain" description="HTH arsR-type" evidence="4">
    <location>
        <begin position="10"/>
        <end position="107"/>
    </location>
</feature>
<sequence>MGPVRPSSAAKGAPGATTNAVLRALADPQRRQILRLVRGGELSAGQIAAHFDVTQQGVSHHLQVLQRAGLLQERRAGTRRLYALDPEALDPVRTVLADLWPDALERLKRVVEQGRSKKESARPHEAE</sequence>
<dbReference type="AlphaFoldDB" id="A0A934KBU7"/>
<dbReference type="PANTHER" id="PTHR33154:SF33">
    <property type="entry name" value="TRANSCRIPTIONAL REPRESSOR SDPR"/>
    <property type="match status" value="1"/>
</dbReference>
<comment type="caution">
    <text evidence="5">The sequence shown here is derived from an EMBL/GenBank/DDBJ whole genome shotgun (WGS) entry which is preliminary data.</text>
</comment>
<dbReference type="InterPro" id="IPR036388">
    <property type="entry name" value="WH-like_DNA-bd_sf"/>
</dbReference>
<dbReference type="SUPFAM" id="SSF46785">
    <property type="entry name" value="Winged helix' DNA-binding domain"/>
    <property type="match status" value="1"/>
</dbReference>
<dbReference type="PROSITE" id="PS50987">
    <property type="entry name" value="HTH_ARSR_2"/>
    <property type="match status" value="1"/>
</dbReference>
<proteinExistence type="predicted"/>
<dbReference type="PRINTS" id="PR00778">
    <property type="entry name" value="HTHARSR"/>
</dbReference>
<dbReference type="EMBL" id="JAEKNQ010000021">
    <property type="protein sequence ID" value="MBJ7602579.1"/>
    <property type="molecule type" value="Genomic_DNA"/>
</dbReference>
<organism evidence="5 6">
    <name type="scientific">Candidatus Dormiibacter inghamiae</name>
    <dbReference type="NCBI Taxonomy" id="3127013"/>
    <lineage>
        <taxon>Bacteria</taxon>
        <taxon>Bacillati</taxon>
        <taxon>Candidatus Dormiibacterota</taxon>
        <taxon>Candidatus Dormibacteria</taxon>
        <taxon>Candidatus Dormibacterales</taxon>
        <taxon>Candidatus Dormibacteraceae</taxon>
        <taxon>Candidatus Dormiibacter</taxon>
    </lineage>
</organism>
<evidence type="ECO:0000256" key="2">
    <source>
        <dbReference type="ARBA" id="ARBA00023125"/>
    </source>
</evidence>
<keyword evidence="1" id="KW-0805">Transcription regulation</keyword>